<feature type="compositionally biased region" description="Low complexity" evidence="1">
    <location>
        <begin position="185"/>
        <end position="195"/>
    </location>
</feature>
<dbReference type="InterPro" id="IPR026848">
    <property type="entry name" value="Fancl"/>
</dbReference>
<dbReference type="PANTHER" id="PTHR13206">
    <property type="entry name" value="UBIQUITIN LIGASE PROTEIN PHF9 FANCONI ANEMIA GROUP L PROTEIN"/>
    <property type="match status" value="1"/>
</dbReference>
<name>A0AAD3DEF5_9CHLO</name>
<feature type="domain" description="FANCL UBC-like" evidence="2">
    <location>
        <begin position="135"/>
        <end position="195"/>
    </location>
</feature>
<dbReference type="GO" id="GO:0043240">
    <property type="term" value="C:Fanconi anaemia nuclear complex"/>
    <property type="evidence" value="ECO:0007669"/>
    <property type="project" value="InterPro"/>
</dbReference>
<protein>
    <recommendedName>
        <fullName evidence="2">FANCL UBC-like domain-containing protein</fullName>
    </recommendedName>
</protein>
<comment type="caution">
    <text evidence="3">The sequence shown here is derived from an EMBL/GenBank/DDBJ whole genome shotgun (WGS) entry which is preliminary data.</text>
</comment>
<dbReference type="Proteomes" id="UP001054857">
    <property type="component" value="Unassembled WGS sequence"/>
</dbReference>
<reference evidence="3 4" key="1">
    <citation type="journal article" date="2021" name="Sci. Rep.">
        <title>Genome sequencing of the multicellular alga Astrephomene provides insights into convergent evolution of germ-soma differentiation.</title>
        <authorList>
            <person name="Yamashita S."/>
            <person name="Yamamoto K."/>
            <person name="Matsuzaki R."/>
            <person name="Suzuki S."/>
            <person name="Yamaguchi H."/>
            <person name="Hirooka S."/>
            <person name="Minakuchi Y."/>
            <person name="Miyagishima S."/>
            <person name="Kawachi M."/>
            <person name="Toyoda A."/>
            <person name="Nozaki H."/>
        </authorList>
    </citation>
    <scope>NUCLEOTIDE SEQUENCE [LARGE SCALE GENOMIC DNA]</scope>
    <source>
        <strain evidence="3 4">NIES-4017</strain>
    </source>
</reference>
<dbReference type="Pfam" id="PF18890">
    <property type="entry name" value="FANCL_d2"/>
    <property type="match status" value="1"/>
</dbReference>
<dbReference type="EMBL" id="BMAR01000001">
    <property type="protein sequence ID" value="GFR40304.1"/>
    <property type="molecule type" value="Genomic_DNA"/>
</dbReference>
<dbReference type="GO" id="GO:0061630">
    <property type="term" value="F:ubiquitin protein ligase activity"/>
    <property type="evidence" value="ECO:0007669"/>
    <property type="project" value="TreeGrafter"/>
</dbReference>
<dbReference type="InterPro" id="IPR016135">
    <property type="entry name" value="UBQ-conjugating_enzyme/RWD"/>
</dbReference>
<proteinExistence type="predicted"/>
<dbReference type="CDD" id="cd23831">
    <property type="entry name" value="DRWD-N_FANCL"/>
    <property type="match status" value="1"/>
</dbReference>
<dbReference type="GO" id="GO:0036297">
    <property type="term" value="P:interstrand cross-link repair"/>
    <property type="evidence" value="ECO:0007669"/>
    <property type="project" value="InterPro"/>
</dbReference>
<evidence type="ECO:0000313" key="4">
    <source>
        <dbReference type="Proteomes" id="UP001054857"/>
    </source>
</evidence>
<dbReference type="PANTHER" id="PTHR13206:SF0">
    <property type="entry name" value="E3 UBIQUITIN-PROTEIN LIGASE FANCL"/>
    <property type="match status" value="1"/>
</dbReference>
<keyword evidence="4" id="KW-1185">Reference proteome</keyword>
<evidence type="ECO:0000256" key="1">
    <source>
        <dbReference type="SAM" id="MobiDB-lite"/>
    </source>
</evidence>
<dbReference type="AlphaFoldDB" id="A0AAD3DEF5"/>
<evidence type="ECO:0000259" key="2">
    <source>
        <dbReference type="Pfam" id="PF18890"/>
    </source>
</evidence>
<sequence length="195" mass="20447">MAATAGALIAAPKGSAIDYEGFVVSHVNGYTEYHWIRILDVDPLNGSPAHSRLEVAASLEQLLGGAAAIGPLCARLRGSPSVQHFLEDLQEVIERLAYGSSAGPGPGSVAGSCSGGRHGAPLSSPSCSSHAVMRSLLADLDRLGWGCLEELDQDAARLTLLHRDMRGREHRLRLTLPPDYPASPPAAATDLPTPL</sequence>
<dbReference type="GO" id="GO:0006513">
    <property type="term" value="P:protein monoubiquitination"/>
    <property type="evidence" value="ECO:0007669"/>
    <property type="project" value="TreeGrafter"/>
</dbReference>
<feature type="non-terminal residue" evidence="3">
    <location>
        <position position="195"/>
    </location>
</feature>
<gene>
    <name evidence="3" type="ORF">Agub_g464</name>
</gene>
<dbReference type="Gene3D" id="3.10.110.10">
    <property type="entry name" value="Ubiquitin Conjugating Enzyme"/>
    <property type="match status" value="1"/>
</dbReference>
<dbReference type="InterPro" id="IPR043898">
    <property type="entry name" value="FANCL_d2"/>
</dbReference>
<accession>A0AAD3DEF5</accession>
<organism evidence="3 4">
    <name type="scientific">Astrephomene gubernaculifera</name>
    <dbReference type="NCBI Taxonomy" id="47775"/>
    <lineage>
        <taxon>Eukaryota</taxon>
        <taxon>Viridiplantae</taxon>
        <taxon>Chlorophyta</taxon>
        <taxon>core chlorophytes</taxon>
        <taxon>Chlorophyceae</taxon>
        <taxon>CS clade</taxon>
        <taxon>Chlamydomonadales</taxon>
        <taxon>Astrephomenaceae</taxon>
        <taxon>Astrephomene</taxon>
    </lineage>
</organism>
<feature type="region of interest" description="Disordered" evidence="1">
    <location>
        <begin position="175"/>
        <end position="195"/>
    </location>
</feature>
<evidence type="ECO:0000313" key="3">
    <source>
        <dbReference type="EMBL" id="GFR40304.1"/>
    </source>
</evidence>